<evidence type="ECO:0000256" key="2">
    <source>
        <dbReference type="ARBA" id="ARBA00022475"/>
    </source>
</evidence>
<feature type="transmembrane region" description="Helical" evidence="6">
    <location>
        <begin position="702"/>
        <end position="726"/>
    </location>
</feature>
<keyword evidence="4 6" id="KW-1133">Transmembrane helix</keyword>
<evidence type="ECO:0000256" key="3">
    <source>
        <dbReference type="ARBA" id="ARBA00022692"/>
    </source>
</evidence>
<gene>
    <name evidence="8" type="ORF">GKO32_25245</name>
</gene>
<evidence type="ECO:0000256" key="4">
    <source>
        <dbReference type="ARBA" id="ARBA00022989"/>
    </source>
</evidence>
<evidence type="ECO:0000313" key="9">
    <source>
        <dbReference type="Proteomes" id="UP000440096"/>
    </source>
</evidence>
<feature type="domain" description="ABC3 transporter permease C-terminal" evidence="7">
    <location>
        <begin position="257"/>
        <end position="378"/>
    </location>
</feature>
<dbReference type="Proteomes" id="UP000440096">
    <property type="component" value="Unassembled WGS sequence"/>
</dbReference>
<comment type="caution">
    <text evidence="8">The sequence shown here is derived from an EMBL/GenBank/DDBJ whole genome shotgun (WGS) entry which is preliminary data.</text>
</comment>
<evidence type="ECO:0000256" key="1">
    <source>
        <dbReference type="ARBA" id="ARBA00004651"/>
    </source>
</evidence>
<keyword evidence="3 6" id="KW-0812">Transmembrane</keyword>
<evidence type="ECO:0000256" key="5">
    <source>
        <dbReference type="ARBA" id="ARBA00023136"/>
    </source>
</evidence>
<evidence type="ECO:0000259" key="7">
    <source>
        <dbReference type="Pfam" id="PF02687"/>
    </source>
</evidence>
<proteinExistence type="predicted"/>
<reference evidence="8 9" key="1">
    <citation type="submission" date="2019-11" db="EMBL/GenBank/DDBJ databases">
        <title>Draft genome of Amycolatopsis RM579.</title>
        <authorList>
            <person name="Duangmal K."/>
            <person name="Mingma R."/>
        </authorList>
    </citation>
    <scope>NUCLEOTIDE SEQUENCE [LARGE SCALE GENOMIC DNA]</scope>
    <source>
        <strain evidence="8 9">RM579</strain>
    </source>
</reference>
<keyword evidence="5 6" id="KW-0472">Membrane</keyword>
<name>A0A6N7YW03_9PSEU</name>
<feature type="domain" description="ABC3 transporter permease C-terminal" evidence="7">
    <location>
        <begin position="705"/>
        <end position="815"/>
    </location>
</feature>
<dbReference type="EMBL" id="WMBA01000045">
    <property type="protein sequence ID" value="MTD57257.1"/>
    <property type="molecule type" value="Genomic_DNA"/>
</dbReference>
<keyword evidence="2" id="KW-1003">Cell membrane</keyword>
<feature type="transmembrane region" description="Helical" evidence="6">
    <location>
        <begin position="788"/>
        <end position="809"/>
    </location>
</feature>
<dbReference type="AlphaFoldDB" id="A0A6N7YW03"/>
<dbReference type="InterPro" id="IPR003838">
    <property type="entry name" value="ABC3_permease_C"/>
</dbReference>
<feature type="transmembrane region" description="Helical" evidence="6">
    <location>
        <begin position="430"/>
        <end position="457"/>
    </location>
</feature>
<dbReference type="PANTHER" id="PTHR30287">
    <property type="entry name" value="MEMBRANE COMPONENT OF PREDICTED ABC SUPERFAMILY METABOLITE UPTAKE TRANSPORTER"/>
    <property type="match status" value="1"/>
</dbReference>
<protein>
    <submittedName>
        <fullName evidence="8">FtsX-like permease family protein</fullName>
    </submittedName>
</protein>
<dbReference type="Pfam" id="PF02687">
    <property type="entry name" value="FtsX"/>
    <property type="match status" value="2"/>
</dbReference>
<organism evidence="8 9">
    <name type="scientific">Amycolatopsis pithecellobii</name>
    <dbReference type="NCBI Taxonomy" id="664692"/>
    <lineage>
        <taxon>Bacteria</taxon>
        <taxon>Bacillati</taxon>
        <taxon>Actinomycetota</taxon>
        <taxon>Actinomycetes</taxon>
        <taxon>Pseudonocardiales</taxon>
        <taxon>Pseudonocardiaceae</taxon>
        <taxon>Amycolatopsis</taxon>
    </lineage>
</organism>
<feature type="transmembrane region" description="Helical" evidence="6">
    <location>
        <begin position="348"/>
        <end position="370"/>
    </location>
</feature>
<feature type="transmembrane region" description="Helical" evidence="6">
    <location>
        <begin position="752"/>
        <end position="776"/>
    </location>
</feature>
<comment type="subcellular location">
    <subcellularLocation>
        <location evidence="1">Cell membrane</location>
        <topology evidence="1">Multi-pass membrane protein</topology>
    </subcellularLocation>
</comment>
<feature type="transmembrane region" description="Helical" evidence="6">
    <location>
        <begin position="478"/>
        <end position="498"/>
    </location>
</feature>
<dbReference type="GO" id="GO:0005886">
    <property type="term" value="C:plasma membrane"/>
    <property type="evidence" value="ECO:0007669"/>
    <property type="project" value="UniProtKB-SubCell"/>
</dbReference>
<dbReference type="InterPro" id="IPR038766">
    <property type="entry name" value="Membrane_comp_ABC_pdt"/>
</dbReference>
<sequence>MFSLAWQTIRARRGALAAAFVAVFCGSALVTASGILLDSGARGGIAPQRYAAAPVVVTGPQTLPVTDDLDQRFAERVTLPAARADDIARVPGVRAAVGDVSVHAGLRRPGGDVPLVAHGWSATRLGPVPLAGGRAPEAPDEVALDGALAARSGVRTGDTVDLSVGAVASGYRVVGITAPAQDSAFLTDAQARVLSGRPDQVDAVAVLADPGADATALAARIGHDVPGVTTAVGADRADAEFLDIGSARSFLMLIAGSFGGTMLMIVVLVVASTLGLSIQQRRREFALLRAIAATPRQVRRLITTETLLLGSVAAALGTVPGIGLSFLLRTELARFGALPAGFRFVVGPLPALAAVVACVLAAVVAGLIAARRATRINPVAALGEAAVEPPKLGRTRLLIGWVLALAGVVNGVALPLALDGTAAAGSAATSALLLVVAVALLGPRLFTATAGVFGRLGMSRTVAGFLASTSARARSRRLSSAATPLIMGVALAAVQIFTVTTTSTAAERQVADGVRADHVLVARDGIAPPVADAVRQVPGITAAVPVARTSVLASYRELGDTMTESYAAQGITTAGLGSVMDLGVQRGNLGGLTGNTVAVSETAAGTFGVDVGSTLALRLGDGTPYTARVVAVYEKGLGFGDVTLPNDVVVAHTTSRLDDAILLAGTDSAALRNLLAAHPEIQLTDGVSFTGGSSTVESSVSLLLNLVLIAFLAIAVVNILVLATAARVREFALLRLVGAKPRQVRGMMRGEATVIVVAAVVLGSVAALPPLIGISLSLTGSAIPTVPALAYLGIVAAAVAFGWGSIAIATRITMRPTPVVAMRTED</sequence>
<feature type="transmembrane region" description="Helical" evidence="6">
    <location>
        <begin position="250"/>
        <end position="276"/>
    </location>
</feature>
<evidence type="ECO:0000256" key="6">
    <source>
        <dbReference type="SAM" id="Phobius"/>
    </source>
</evidence>
<evidence type="ECO:0000313" key="8">
    <source>
        <dbReference type="EMBL" id="MTD57257.1"/>
    </source>
</evidence>
<keyword evidence="9" id="KW-1185">Reference proteome</keyword>
<dbReference type="PANTHER" id="PTHR30287:SF1">
    <property type="entry name" value="INNER MEMBRANE PROTEIN"/>
    <property type="match status" value="1"/>
</dbReference>
<dbReference type="RefSeq" id="WP_312868520.1">
    <property type="nucleotide sequence ID" value="NZ_WMBA01000045.1"/>
</dbReference>
<accession>A0A6N7YW03</accession>
<feature type="transmembrane region" description="Helical" evidence="6">
    <location>
        <begin position="306"/>
        <end position="328"/>
    </location>
</feature>
<feature type="transmembrane region" description="Helical" evidence="6">
    <location>
        <begin position="398"/>
        <end position="418"/>
    </location>
</feature>